<accession>A0A9P1M481</accession>
<keyword evidence="5" id="KW-1185">Reference proteome</keyword>
<dbReference type="Proteomes" id="UP001152797">
    <property type="component" value="Unassembled WGS sequence"/>
</dbReference>
<evidence type="ECO:0000313" key="5">
    <source>
        <dbReference type="Proteomes" id="UP001152797"/>
    </source>
</evidence>
<dbReference type="EMBL" id="CAMXCT020006701">
    <property type="protein sequence ID" value="CAL1171953.1"/>
    <property type="molecule type" value="Genomic_DNA"/>
</dbReference>
<feature type="compositionally biased region" description="Basic and acidic residues" evidence="1">
    <location>
        <begin position="194"/>
        <end position="211"/>
    </location>
</feature>
<dbReference type="AlphaFoldDB" id="A0A9P1M481"/>
<dbReference type="EMBL" id="CAMXCT010006701">
    <property type="protein sequence ID" value="CAI4018578.1"/>
    <property type="molecule type" value="Genomic_DNA"/>
</dbReference>
<organism evidence="3">
    <name type="scientific">Cladocopium goreaui</name>
    <dbReference type="NCBI Taxonomy" id="2562237"/>
    <lineage>
        <taxon>Eukaryota</taxon>
        <taxon>Sar</taxon>
        <taxon>Alveolata</taxon>
        <taxon>Dinophyceae</taxon>
        <taxon>Suessiales</taxon>
        <taxon>Symbiodiniaceae</taxon>
        <taxon>Cladocopium</taxon>
    </lineage>
</organism>
<feature type="compositionally biased region" description="Basic residues" evidence="1">
    <location>
        <begin position="142"/>
        <end position="151"/>
    </location>
</feature>
<feature type="region of interest" description="Disordered" evidence="1">
    <location>
        <begin position="123"/>
        <end position="168"/>
    </location>
</feature>
<feature type="transmembrane region" description="Helical" evidence="2">
    <location>
        <begin position="399"/>
        <end position="416"/>
    </location>
</feature>
<feature type="transmembrane region" description="Helical" evidence="2">
    <location>
        <begin position="428"/>
        <end position="453"/>
    </location>
</feature>
<reference evidence="4" key="2">
    <citation type="submission" date="2024-04" db="EMBL/GenBank/DDBJ databases">
        <authorList>
            <person name="Chen Y."/>
            <person name="Shah S."/>
            <person name="Dougan E. K."/>
            <person name="Thang M."/>
            <person name="Chan C."/>
        </authorList>
    </citation>
    <scope>NUCLEOTIDE SEQUENCE [LARGE SCALE GENOMIC DNA]</scope>
</reference>
<evidence type="ECO:0000256" key="1">
    <source>
        <dbReference type="SAM" id="MobiDB-lite"/>
    </source>
</evidence>
<keyword evidence="2" id="KW-0812">Transmembrane</keyword>
<protein>
    <submittedName>
        <fullName evidence="3">Uncharacterized protein</fullName>
    </submittedName>
</protein>
<keyword evidence="2" id="KW-0472">Membrane</keyword>
<feature type="compositionally biased region" description="Polar residues" evidence="1">
    <location>
        <begin position="212"/>
        <end position="222"/>
    </location>
</feature>
<feature type="region of interest" description="Disordered" evidence="1">
    <location>
        <begin position="190"/>
        <end position="238"/>
    </location>
</feature>
<proteinExistence type="predicted"/>
<feature type="transmembrane region" description="Helical" evidence="2">
    <location>
        <begin position="313"/>
        <end position="334"/>
    </location>
</feature>
<evidence type="ECO:0000256" key="2">
    <source>
        <dbReference type="SAM" id="Phobius"/>
    </source>
</evidence>
<sequence length="639" mass="71739">MYSCRESEQPLETGAIVQRQPNFEEHLSTLRLELEQGLQEVRWWMKDVQCKMTSLEDSQSSQGAILQDVHSLLRSIFQPSFPRKEDAPAESFVPLEDPPLLCFPSQPGQLCQDEVVPVPICARRDSSDSSGRSTESTGRKVKDSKHRRKTNRTNPPKAKGRVSHASTLDELEAQTAKDLLVRKQSSHTLQSIQEAKEASLDESDHFEENEYTRASSAVSKSRTNSKSKRVGANKTSGSDKNAILGKCQRMSLDELRENHDAAMCVNQSYSNKTAQERESTQVSRTSSSMPPAAKLWLQLLCILPLQYRWLGHFWTLCVFLILLAPTTLLAWLLVEDVHTIMTSTVLCYLVGVIAATWSLRRANIQELLGSSEGSMEQYAFVCGFSQDWRKVSRRRFEEVLAFLFLILGCRWLVHLSEVQHSFEPSLTFSIMAVGFAAVAYAQLHMVAGLELAIDSFSINFFRDMDCGRALEEWNVLQATLRQISTKLSGSMLVLGISCGASMLFLVEIAFLQSDENRFIPEDLNGGFPLLLFTAWVFPPVLLFLYVLMRAAGVTEKASRVAPLVNSWNLEATNADDADDADASSSPDWMDLGRQYIVQYIKQSETGFYMHGVRLHGFQVTKLGYYFGAFVFAIISKIIG</sequence>
<gene>
    <name evidence="3" type="ORF">C1SCF055_LOCUS43130</name>
</gene>
<feature type="transmembrane region" description="Helical" evidence="2">
    <location>
        <begin position="340"/>
        <end position="359"/>
    </location>
</feature>
<dbReference type="OrthoDB" id="441948at2759"/>
<feature type="transmembrane region" description="Helical" evidence="2">
    <location>
        <begin position="525"/>
        <end position="547"/>
    </location>
</feature>
<reference evidence="3" key="1">
    <citation type="submission" date="2022-10" db="EMBL/GenBank/DDBJ databases">
        <authorList>
            <person name="Chen Y."/>
            <person name="Dougan E. K."/>
            <person name="Chan C."/>
            <person name="Rhodes N."/>
            <person name="Thang M."/>
        </authorList>
    </citation>
    <scope>NUCLEOTIDE SEQUENCE</scope>
</reference>
<name>A0A9P1M481_9DINO</name>
<keyword evidence="2" id="KW-1133">Transmembrane helix</keyword>
<evidence type="ECO:0000313" key="4">
    <source>
        <dbReference type="EMBL" id="CAL1171953.1"/>
    </source>
</evidence>
<feature type="transmembrane region" description="Helical" evidence="2">
    <location>
        <begin position="491"/>
        <end position="513"/>
    </location>
</feature>
<comment type="caution">
    <text evidence="3">The sequence shown here is derived from an EMBL/GenBank/DDBJ whole genome shotgun (WGS) entry which is preliminary data.</text>
</comment>
<evidence type="ECO:0000313" key="3">
    <source>
        <dbReference type="EMBL" id="CAI4018578.1"/>
    </source>
</evidence>
<dbReference type="EMBL" id="CAMXCT030006701">
    <property type="protein sequence ID" value="CAL4805890.1"/>
    <property type="molecule type" value="Genomic_DNA"/>
</dbReference>